<protein>
    <recommendedName>
        <fullName evidence="2">Peroxisomal biogenesis factor 3</fullName>
    </recommendedName>
    <alternativeName>
        <fullName evidence="5">Peroxisomal assembly protein PEX3</fullName>
    </alternativeName>
</protein>
<evidence type="ECO:0000313" key="6">
    <source>
        <dbReference type="EMBL" id="CAG9761655.1"/>
    </source>
</evidence>
<evidence type="ECO:0000256" key="1">
    <source>
        <dbReference type="ARBA" id="ARBA00011494"/>
    </source>
</evidence>
<reference evidence="6" key="1">
    <citation type="submission" date="2022-01" db="EMBL/GenBank/DDBJ databases">
        <authorList>
            <person name="King R."/>
        </authorList>
    </citation>
    <scope>NUCLEOTIDE SEQUENCE</scope>
</reference>
<evidence type="ECO:0000256" key="4">
    <source>
        <dbReference type="ARBA" id="ARBA00025338"/>
    </source>
</evidence>
<comment type="function">
    <text evidence="4">Involved in peroxisome biosynthesis and integrity. Assembles membrane vesicles before the matrix proteins are translocated. As a docking factor for PEX19, is necessary for the import of peroxisomal membrane proteins in the peroxisomes.</text>
</comment>
<dbReference type="InterPro" id="IPR006966">
    <property type="entry name" value="Peroxin-3"/>
</dbReference>
<evidence type="ECO:0000256" key="3">
    <source>
        <dbReference type="ARBA" id="ARBA00022593"/>
    </source>
</evidence>
<dbReference type="Proteomes" id="UP001152799">
    <property type="component" value="Chromosome 10"/>
</dbReference>
<dbReference type="GO" id="GO:0005778">
    <property type="term" value="C:peroxisomal membrane"/>
    <property type="evidence" value="ECO:0007669"/>
    <property type="project" value="InterPro"/>
</dbReference>
<dbReference type="AlphaFoldDB" id="A0A9N9MJM2"/>
<keyword evidence="3" id="KW-0962">Peroxisome biogenesis</keyword>
<accession>A0A9N9MJM2</accession>
<proteinExistence type="predicted"/>
<dbReference type="EMBL" id="OU892286">
    <property type="protein sequence ID" value="CAG9761655.1"/>
    <property type="molecule type" value="Genomic_DNA"/>
</dbReference>
<evidence type="ECO:0000313" key="7">
    <source>
        <dbReference type="Proteomes" id="UP001152799"/>
    </source>
</evidence>
<keyword evidence="7" id="KW-1185">Reference proteome</keyword>
<dbReference type="PANTHER" id="PTHR28080">
    <property type="entry name" value="PEROXISOMAL BIOGENESIS FACTOR 3"/>
    <property type="match status" value="1"/>
</dbReference>
<evidence type="ECO:0000256" key="5">
    <source>
        <dbReference type="ARBA" id="ARBA00029630"/>
    </source>
</evidence>
<sequence length="339" mass="38964">MSVFSKLKGFLSRHRNKFLIGGVLITGTVFLARYTRKSLRDWQEKETREFFDRTRKQNHFESINRTCNETVINLSSSLLDKIYETINTDQTIEKLKQNPENKLEIWVELKNQVFIKAACVVYSLVMLVITLKLQLNIIGGYLYKDPTSVPAEMQQKYLSICQNFLNAGIEKLAKIIEAEVDKLLKNIDLKKQMKLSDLEAIFWSLQSSLDARQDNPISQLRKYIFETDPPSSPDIYTSMLRDTADLLESEEVKFLVIHQINTGFVLLGDQLSEFFNQNEPPSGEQFQNPFTNKKPLAKLVPILNGLLSKQSLPHNLTNHLITNEKLQTLCANVYESLLG</sequence>
<dbReference type="PANTHER" id="PTHR28080:SF1">
    <property type="entry name" value="PEROXISOMAL BIOGENESIS FACTOR 3"/>
    <property type="match status" value="1"/>
</dbReference>
<dbReference type="Pfam" id="PF04882">
    <property type="entry name" value="Peroxin-3"/>
    <property type="match status" value="2"/>
</dbReference>
<gene>
    <name evidence="6" type="ORF">CEUTPL_LOCUS2352</name>
</gene>
<dbReference type="GO" id="GO:0030674">
    <property type="term" value="F:protein-macromolecule adaptor activity"/>
    <property type="evidence" value="ECO:0007669"/>
    <property type="project" value="TreeGrafter"/>
</dbReference>
<dbReference type="GO" id="GO:0045046">
    <property type="term" value="P:protein import into peroxisome membrane"/>
    <property type="evidence" value="ECO:0007669"/>
    <property type="project" value="TreeGrafter"/>
</dbReference>
<dbReference type="OrthoDB" id="45930at2759"/>
<organism evidence="6 7">
    <name type="scientific">Ceutorhynchus assimilis</name>
    <name type="common">cabbage seed weevil</name>
    <dbReference type="NCBI Taxonomy" id="467358"/>
    <lineage>
        <taxon>Eukaryota</taxon>
        <taxon>Metazoa</taxon>
        <taxon>Ecdysozoa</taxon>
        <taxon>Arthropoda</taxon>
        <taxon>Hexapoda</taxon>
        <taxon>Insecta</taxon>
        <taxon>Pterygota</taxon>
        <taxon>Neoptera</taxon>
        <taxon>Endopterygota</taxon>
        <taxon>Coleoptera</taxon>
        <taxon>Polyphaga</taxon>
        <taxon>Cucujiformia</taxon>
        <taxon>Curculionidae</taxon>
        <taxon>Ceutorhynchinae</taxon>
        <taxon>Ceutorhynchus</taxon>
    </lineage>
</organism>
<evidence type="ECO:0000256" key="2">
    <source>
        <dbReference type="ARBA" id="ARBA00014294"/>
    </source>
</evidence>
<comment type="subunit">
    <text evidence="1">Interacts with PEX19.</text>
</comment>
<name>A0A9N9MJM2_9CUCU</name>